<dbReference type="PANTHER" id="PTHR42872">
    <property type="entry name" value="PROTEIN-GLUTAMATE METHYLESTERASE/PROTEIN-GLUTAMINE GLUTAMINASE"/>
    <property type="match status" value="1"/>
</dbReference>
<dbReference type="InterPro" id="IPR000673">
    <property type="entry name" value="Sig_transdc_resp-reg_Me-estase"/>
</dbReference>
<name>A0ABY2R1M8_9HYPH</name>
<organism evidence="6 7">
    <name type="scientific">Rhizobium rhizophilum</name>
    <dbReference type="NCBI Taxonomy" id="1850373"/>
    <lineage>
        <taxon>Bacteria</taxon>
        <taxon>Pseudomonadati</taxon>
        <taxon>Pseudomonadota</taxon>
        <taxon>Alphaproteobacteria</taxon>
        <taxon>Hyphomicrobiales</taxon>
        <taxon>Rhizobiaceae</taxon>
        <taxon>Rhizobium/Agrobacterium group</taxon>
        <taxon>Rhizobium</taxon>
    </lineage>
</organism>
<dbReference type="Pfam" id="PF01339">
    <property type="entry name" value="CheB_methylest"/>
    <property type="match status" value="1"/>
</dbReference>
<evidence type="ECO:0000256" key="3">
    <source>
        <dbReference type="ARBA" id="ARBA00048267"/>
    </source>
</evidence>
<dbReference type="SUPFAM" id="SSF52738">
    <property type="entry name" value="Methylesterase CheB, C-terminal domain"/>
    <property type="match status" value="1"/>
</dbReference>
<sequence>MVMIGLEARSPHLPSPARRLAALCQIEKGSGKFVAVPESNEALMASSSIVAIGASAGGVVALRSLVAGLPATFPAPILIVLHIGAHRSELPSILSGAGPIPAKHARDGDAIQAGQIYVAPPDRHMIVVDKVIRLSRGPKENCARPAVDPLFRSVSENYGKDAIGVVLSGNLNDGTVGLLDIKRAGGIAIAQAAYDAAYPDMPTSAASYVKLDYCLPLADLPNLLTSLVQENHKKEAALTKRLPPSPPDTVDSGVFERPVTVTCPDCGGALQRYEHGSIVKFGCHTGHTYTAEVMASAQFDEMEKVMRAAIRFLNERAEFCLQMAECSLPAKSDLAAEWHQASKQALDRAYKLRDLVEQDWLTPETAAIAIGVQTSKTLAN</sequence>
<dbReference type="CDD" id="cd16433">
    <property type="entry name" value="CheB"/>
    <property type="match status" value="1"/>
</dbReference>
<dbReference type="EMBL" id="STGT01000001">
    <property type="protein sequence ID" value="THV16756.1"/>
    <property type="molecule type" value="Genomic_DNA"/>
</dbReference>
<feature type="domain" description="CheB-type methylesterase" evidence="5">
    <location>
        <begin position="43"/>
        <end position="231"/>
    </location>
</feature>
<feature type="active site" evidence="4">
    <location>
        <position position="55"/>
    </location>
</feature>
<dbReference type="PROSITE" id="PS50122">
    <property type="entry name" value="CHEB"/>
    <property type="match status" value="1"/>
</dbReference>
<dbReference type="InterPro" id="IPR035909">
    <property type="entry name" value="CheB_C"/>
</dbReference>
<keyword evidence="1 4" id="KW-0378">Hydrolase</keyword>
<evidence type="ECO:0000256" key="1">
    <source>
        <dbReference type="ARBA" id="ARBA00022801"/>
    </source>
</evidence>
<feature type="active site" evidence="4">
    <location>
        <position position="82"/>
    </location>
</feature>
<feature type="active site" evidence="4">
    <location>
        <position position="173"/>
    </location>
</feature>
<reference evidence="6 7" key="1">
    <citation type="submission" date="2019-04" db="EMBL/GenBank/DDBJ databases">
        <title>Genome sequence of strain 7209-2.</title>
        <authorList>
            <person name="Gao J."/>
            <person name="Sun J."/>
        </authorList>
    </citation>
    <scope>NUCLEOTIDE SEQUENCE [LARGE SCALE GENOMIC DNA]</scope>
    <source>
        <strain evidence="6 7">7209-2</strain>
    </source>
</reference>
<dbReference type="InterPro" id="IPR011247">
    <property type="entry name" value="Chemotax_prot-Glu_Me-esterase"/>
</dbReference>
<evidence type="ECO:0000256" key="2">
    <source>
        <dbReference type="ARBA" id="ARBA00039140"/>
    </source>
</evidence>
<dbReference type="Gene3D" id="3.40.50.180">
    <property type="entry name" value="Methylesterase CheB, C-terminal domain"/>
    <property type="match status" value="1"/>
</dbReference>
<dbReference type="Proteomes" id="UP000309667">
    <property type="component" value="Unassembled WGS sequence"/>
</dbReference>
<evidence type="ECO:0000313" key="6">
    <source>
        <dbReference type="EMBL" id="THV16756.1"/>
    </source>
</evidence>
<protein>
    <recommendedName>
        <fullName evidence="2">protein-glutamate methylesterase</fullName>
        <ecNumber evidence="2">3.1.1.61</ecNumber>
    </recommendedName>
</protein>
<evidence type="ECO:0000313" key="7">
    <source>
        <dbReference type="Proteomes" id="UP000309667"/>
    </source>
</evidence>
<keyword evidence="7" id="KW-1185">Reference proteome</keyword>
<dbReference type="PIRSF" id="PIRSF036461">
    <property type="entry name" value="Chmtx_methlestr"/>
    <property type="match status" value="1"/>
</dbReference>
<keyword evidence="4" id="KW-0145">Chemotaxis</keyword>
<gene>
    <name evidence="6" type="ORF">E9677_01780</name>
</gene>
<evidence type="ECO:0000259" key="5">
    <source>
        <dbReference type="PROSITE" id="PS50122"/>
    </source>
</evidence>
<dbReference type="PANTHER" id="PTHR42872:SF6">
    <property type="entry name" value="PROTEIN-GLUTAMATE METHYLESTERASE_PROTEIN-GLUTAMINE GLUTAMINASE"/>
    <property type="match status" value="1"/>
</dbReference>
<proteinExistence type="predicted"/>
<evidence type="ECO:0000256" key="4">
    <source>
        <dbReference type="PROSITE-ProRule" id="PRU00050"/>
    </source>
</evidence>
<accession>A0ABY2R1M8</accession>
<dbReference type="EC" id="3.1.1.61" evidence="2"/>
<comment type="caution">
    <text evidence="6">The sequence shown here is derived from an EMBL/GenBank/DDBJ whole genome shotgun (WGS) entry which is preliminary data.</text>
</comment>
<comment type="catalytic activity">
    <reaction evidence="3">
        <text>[protein]-L-glutamate 5-O-methyl ester + H2O = L-glutamyl-[protein] + methanol + H(+)</text>
        <dbReference type="Rhea" id="RHEA:23236"/>
        <dbReference type="Rhea" id="RHEA-COMP:10208"/>
        <dbReference type="Rhea" id="RHEA-COMP:10311"/>
        <dbReference type="ChEBI" id="CHEBI:15377"/>
        <dbReference type="ChEBI" id="CHEBI:15378"/>
        <dbReference type="ChEBI" id="CHEBI:17790"/>
        <dbReference type="ChEBI" id="CHEBI:29973"/>
        <dbReference type="ChEBI" id="CHEBI:82795"/>
        <dbReference type="EC" id="3.1.1.61"/>
    </reaction>
</comment>